<feature type="transmembrane region" description="Helical" evidence="10">
    <location>
        <begin position="12"/>
        <end position="34"/>
    </location>
</feature>
<evidence type="ECO:0000256" key="10">
    <source>
        <dbReference type="SAM" id="Phobius"/>
    </source>
</evidence>
<keyword evidence="6" id="KW-0560">Oxidoreductase</keyword>
<evidence type="ECO:0000313" key="12">
    <source>
        <dbReference type="EMBL" id="MEG3437598.1"/>
    </source>
</evidence>
<accession>A0AAW9QVF0</accession>
<dbReference type="PANTHER" id="PTHR34573">
    <property type="entry name" value="VKC DOMAIN-CONTAINING PROTEIN"/>
    <property type="match status" value="1"/>
</dbReference>
<keyword evidence="7 10" id="KW-0472">Membrane</keyword>
<dbReference type="SUPFAM" id="SSF52833">
    <property type="entry name" value="Thioredoxin-like"/>
    <property type="match status" value="1"/>
</dbReference>
<keyword evidence="9" id="KW-0676">Redox-active center</keyword>
<evidence type="ECO:0000256" key="9">
    <source>
        <dbReference type="ARBA" id="ARBA00023284"/>
    </source>
</evidence>
<evidence type="ECO:0000256" key="2">
    <source>
        <dbReference type="ARBA" id="ARBA00006214"/>
    </source>
</evidence>
<keyword evidence="13" id="KW-1185">Reference proteome</keyword>
<feature type="transmembrane region" description="Helical" evidence="10">
    <location>
        <begin position="60"/>
        <end position="85"/>
    </location>
</feature>
<proteinExistence type="inferred from homology"/>
<dbReference type="Gene3D" id="1.20.1440.130">
    <property type="entry name" value="VKOR domain"/>
    <property type="match status" value="1"/>
</dbReference>
<evidence type="ECO:0000256" key="1">
    <source>
        <dbReference type="ARBA" id="ARBA00004141"/>
    </source>
</evidence>
<dbReference type="AlphaFoldDB" id="A0AAW9QVF0"/>
<dbReference type="GO" id="GO:0016020">
    <property type="term" value="C:membrane"/>
    <property type="evidence" value="ECO:0007669"/>
    <property type="project" value="UniProtKB-SubCell"/>
</dbReference>
<feature type="transmembrane region" description="Helical" evidence="10">
    <location>
        <begin position="167"/>
        <end position="187"/>
    </location>
</feature>
<organism evidence="12 13">
    <name type="scientific">Pannus brasiliensis CCIBt3594</name>
    <dbReference type="NCBI Taxonomy" id="1427578"/>
    <lineage>
        <taxon>Bacteria</taxon>
        <taxon>Bacillati</taxon>
        <taxon>Cyanobacteriota</taxon>
        <taxon>Cyanophyceae</taxon>
        <taxon>Oscillatoriophycideae</taxon>
        <taxon>Chroococcales</taxon>
        <taxon>Microcystaceae</taxon>
        <taxon>Pannus</taxon>
    </lineage>
</organism>
<evidence type="ECO:0000256" key="3">
    <source>
        <dbReference type="ARBA" id="ARBA00022692"/>
    </source>
</evidence>
<dbReference type="EMBL" id="JBAFSM010000017">
    <property type="protein sequence ID" value="MEG3437598.1"/>
    <property type="molecule type" value="Genomic_DNA"/>
</dbReference>
<comment type="subcellular location">
    <subcellularLocation>
        <location evidence="1">Membrane</location>
        <topology evidence="1">Multi-pass membrane protein</topology>
    </subcellularLocation>
</comment>
<evidence type="ECO:0000256" key="4">
    <source>
        <dbReference type="ARBA" id="ARBA00022719"/>
    </source>
</evidence>
<protein>
    <submittedName>
        <fullName evidence="12">Vitamin K epoxide reductase family protein</fullName>
    </submittedName>
</protein>
<dbReference type="InterPro" id="IPR038354">
    <property type="entry name" value="VKOR_sf"/>
</dbReference>
<gene>
    <name evidence="12" type="ORF">V0288_10755</name>
</gene>
<keyword evidence="4" id="KW-0874">Quinone</keyword>
<evidence type="ECO:0000259" key="11">
    <source>
        <dbReference type="SMART" id="SM00756"/>
    </source>
</evidence>
<name>A0AAW9QVF0_9CHRO</name>
<keyword evidence="8" id="KW-1015">Disulfide bond</keyword>
<dbReference type="GO" id="GO:0048038">
    <property type="term" value="F:quinone binding"/>
    <property type="evidence" value="ECO:0007669"/>
    <property type="project" value="UniProtKB-KW"/>
</dbReference>
<dbReference type="Proteomes" id="UP001328733">
    <property type="component" value="Unassembled WGS sequence"/>
</dbReference>
<feature type="transmembrane region" description="Helical" evidence="10">
    <location>
        <begin position="106"/>
        <end position="129"/>
    </location>
</feature>
<evidence type="ECO:0000256" key="5">
    <source>
        <dbReference type="ARBA" id="ARBA00022989"/>
    </source>
</evidence>
<keyword evidence="5 10" id="KW-1133">Transmembrane helix</keyword>
<dbReference type="Gene3D" id="3.40.30.10">
    <property type="entry name" value="Glutaredoxin"/>
    <property type="match status" value="1"/>
</dbReference>
<evidence type="ECO:0000256" key="7">
    <source>
        <dbReference type="ARBA" id="ARBA00023136"/>
    </source>
</evidence>
<comment type="caution">
    <text evidence="12">The sequence shown here is derived from an EMBL/GenBank/DDBJ whole genome shotgun (WGS) entry which is preliminary data.</text>
</comment>
<dbReference type="InterPro" id="IPR044698">
    <property type="entry name" value="VKOR/LTO1"/>
</dbReference>
<keyword evidence="3 10" id="KW-0812">Transmembrane</keyword>
<reference evidence="12 13" key="1">
    <citation type="submission" date="2024-01" db="EMBL/GenBank/DDBJ databases">
        <title>Genomic insights into the taxonomy and metabolism of the cyanobacterium Pannus brasiliensis CCIBt3594.</title>
        <authorList>
            <person name="Machado M."/>
            <person name="Botero N.B."/>
            <person name="Andreote A.P.D."/>
            <person name="Feitosa A.M.T."/>
            <person name="Popin R."/>
            <person name="Sivonen K."/>
            <person name="Fiore M.F."/>
        </authorList>
    </citation>
    <scope>NUCLEOTIDE SEQUENCE [LARGE SCALE GENOMIC DNA]</scope>
    <source>
        <strain evidence="12 13">CCIBt3594</strain>
    </source>
</reference>
<dbReference type="GO" id="GO:0016491">
    <property type="term" value="F:oxidoreductase activity"/>
    <property type="evidence" value="ECO:0007669"/>
    <property type="project" value="UniProtKB-KW"/>
</dbReference>
<dbReference type="InterPro" id="IPR036249">
    <property type="entry name" value="Thioredoxin-like_sf"/>
</dbReference>
<dbReference type="SMART" id="SM00756">
    <property type="entry name" value="VKc"/>
    <property type="match status" value="1"/>
</dbReference>
<evidence type="ECO:0000256" key="8">
    <source>
        <dbReference type="ARBA" id="ARBA00023157"/>
    </source>
</evidence>
<dbReference type="PANTHER" id="PTHR34573:SF1">
    <property type="entry name" value="VITAMIN K EPOXIDE REDUCTASE DOMAIN-CONTAINING PROTEIN"/>
    <property type="match status" value="1"/>
</dbReference>
<comment type="similarity">
    <text evidence="2">Belongs to the VKOR family.</text>
</comment>
<evidence type="ECO:0000313" key="13">
    <source>
        <dbReference type="Proteomes" id="UP001328733"/>
    </source>
</evidence>
<evidence type="ECO:0000256" key="6">
    <source>
        <dbReference type="ARBA" id="ARBA00023002"/>
    </source>
</evidence>
<feature type="domain" description="Vitamin K epoxide reductase" evidence="11">
    <location>
        <begin position="11"/>
        <end position="157"/>
    </location>
</feature>
<dbReference type="InterPro" id="IPR012932">
    <property type="entry name" value="VKOR"/>
</dbReference>
<sequence length="328" mass="35447">MIRRRSTPWLHRYSRPLIGGIAIVGATLTAYLTITKLTGGTTVCVEGGGGFGCSGVLNSAYATVFGLPLSLFGCLAYLWMAFFSLSPLFLNGESQKNRRKAWENTTWPFLLVGATSMAVFSGYLMFILFTELKEFCPYCITSALFSLSMLTLTVLGREWEGIGQILFPAIVVAMITLVATLAIYSGVNTPATAGGKVEFSRPMTAASPPNGWEVTTTSGESEIALAKHLKAIGAKEYGAFWCPHCYDQKQLFGKEANEILKKESVYTECDPQGANPNPKACTAAGVKGFPTWVIKGQTVSGTQSLEKLAELSGYKGPKDFKYKMPGRG</sequence>
<dbReference type="Pfam" id="PF07884">
    <property type="entry name" value="VKOR"/>
    <property type="match status" value="1"/>
</dbReference>
<dbReference type="CDD" id="cd12916">
    <property type="entry name" value="VKOR_1"/>
    <property type="match status" value="1"/>
</dbReference>